<protein>
    <submittedName>
        <fullName evidence="1">DNA phosphorothioation-dependent restriction protein DptG</fullName>
    </submittedName>
</protein>
<name>A0A2T4MEI9_9STAP</name>
<proteinExistence type="predicted"/>
<dbReference type="NCBIfam" id="TIGR03236">
    <property type="entry name" value="dnd_assoc_1"/>
    <property type="match status" value="1"/>
</dbReference>
<dbReference type="InterPro" id="IPR017645">
    <property type="entry name" value="Dnd_assoc_1"/>
</dbReference>
<reference evidence="1" key="1">
    <citation type="submission" date="2019-11" db="EMBL/GenBank/DDBJ databases">
        <title>Whole genome comparisons of Staphylococcus agnetis isolates from cattle and chickens.</title>
        <authorList>
            <person name="Rhoads D."/>
            <person name="Shwani A."/>
            <person name="Adkins P."/>
            <person name="Calcutt M."/>
            <person name="Middleton J."/>
        </authorList>
    </citation>
    <scope>NUCLEOTIDE SEQUENCE</scope>
    <source>
        <strain evidence="1">1387</strain>
    </source>
</reference>
<gene>
    <name evidence="1" type="primary">dptG</name>
    <name evidence="1" type="ORF">GLV84_02670</name>
</gene>
<evidence type="ECO:0000313" key="1">
    <source>
        <dbReference type="EMBL" id="NJI01768.1"/>
    </source>
</evidence>
<accession>A0A2T4MEI9</accession>
<dbReference type="RefSeq" id="WP_107376443.1">
    <property type="nucleotide sequence ID" value="NZ_CP045927.1"/>
</dbReference>
<organism evidence="1 2">
    <name type="scientific">Staphylococcus agnetis</name>
    <dbReference type="NCBI Taxonomy" id="985762"/>
    <lineage>
        <taxon>Bacteria</taxon>
        <taxon>Bacillati</taxon>
        <taxon>Bacillota</taxon>
        <taxon>Bacilli</taxon>
        <taxon>Bacillales</taxon>
        <taxon>Staphylococcaceae</taxon>
        <taxon>Staphylococcus</taxon>
    </lineage>
</organism>
<dbReference type="Proteomes" id="UP000646308">
    <property type="component" value="Unassembled WGS sequence"/>
</dbReference>
<comment type="caution">
    <text evidence="1">The sequence shown here is derived from an EMBL/GenBank/DDBJ whole genome shotgun (WGS) entry which is preliminary data.</text>
</comment>
<evidence type="ECO:0000313" key="2">
    <source>
        <dbReference type="Proteomes" id="UP000646308"/>
    </source>
</evidence>
<sequence>MGAASEFLINKLALDKGKIKYNRNFKYKIYPFFTREPERAQFTNGFTPILGAISRDSLELKIDYSSKDYNIENIYNNVEAVSDLSEKDKINFLDKVFGYTNIHAINHPYLVNYYPLSNGSEKTGEINIAQYISSMFNLRENSKWCKFIGDKKAKNLVEKILLESIDGIPKVKNKNPFKFILNDELKYKKEDLNYLLDHKEFALKNIDKFFAFYYFQYITQSILNLNNINNLKYGTHLYPLYFTLETEKLTSSRKTNINGYNQITSLRNFTLINDNLLGYLNDLINIINNDEKFYTLTEILNLPPNQSAQLNNELKIVLNYYRKVNMKNDELSDKLITNIEIFKKWLSEDINKETISRYHLSVEDIGRYMFLKNRGSLGKTLTLKKEMLILLTAIIVKEEKMLIKDVFLEFEKRGVYFDRYTREEIALFYEKMNILDKKSDSGDVKYVKSVL</sequence>
<dbReference type="GeneID" id="57692809"/>
<dbReference type="EMBL" id="WMFL01000041">
    <property type="protein sequence ID" value="NJI01768.1"/>
    <property type="molecule type" value="Genomic_DNA"/>
</dbReference>
<dbReference type="AlphaFoldDB" id="A0A2T4MEI9"/>